<evidence type="ECO:0000313" key="2">
    <source>
        <dbReference type="Proteomes" id="UP000196980"/>
    </source>
</evidence>
<reference evidence="2" key="1">
    <citation type="submission" date="2014-11" db="EMBL/GenBank/DDBJ databases">
        <title>Xylella fastidiosa Hib4 Genome Sequencing.</title>
        <authorList>
            <person name="Pierry P.M."/>
            <person name="da Silva A.M."/>
        </authorList>
    </citation>
    <scope>NUCLEOTIDE SEQUENCE [LARGE SCALE GENOMIC DNA]</scope>
    <source>
        <strain evidence="2">Hib4</strain>
    </source>
</reference>
<dbReference type="KEGG" id="xfh:XFHB_03700"/>
<dbReference type="Proteomes" id="UP000196980">
    <property type="component" value="Chromosome"/>
</dbReference>
<dbReference type="AlphaFoldDB" id="A0ABC8ACR9"/>
<sequence length="119" mass="13182">MSNDFDAQMQALLRRQYRLWKRCTPANNLYGIAQAAFCYGYACGLVDLKSDNGTLAKRDRELESDGLACRFESGVPAFPIDIKPALAGRMHELLAACGVQLSSDFIADLDIDAVKYLKD</sequence>
<organism evidence="1 2">
    <name type="scientific">Xylella fastidiosa</name>
    <dbReference type="NCBI Taxonomy" id="2371"/>
    <lineage>
        <taxon>Bacteria</taxon>
        <taxon>Pseudomonadati</taxon>
        <taxon>Pseudomonadota</taxon>
        <taxon>Gammaproteobacteria</taxon>
        <taxon>Lysobacterales</taxon>
        <taxon>Lysobacteraceae</taxon>
        <taxon>Xylella</taxon>
    </lineage>
</organism>
<dbReference type="RefSeq" id="WP_023907031.1">
    <property type="nucleotide sequence ID" value="NZ_CP009829.2"/>
</dbReference>
<accession>A0ABC8ACR9</accession>
<dbReference type="EMBL" id="CP009885">
    <property type="protein sequence ID" value="ALR06095.1"/>
    <property type="molecule type" value="Genomic_DNA"/>
</dbReference>
<evidence type="ECO:0000313" key="1">
    <source>
        <dbReference type="EMBL" id="ALR06095.1"/>
    </source>
</evidence>
<protein>
    <submittedName>
        <fullName evidence="1">Uncharacterized protein</fullName>
    </submittedName>
</protein>
<gene>
    <name evidence="1" type="ORF">XFHB_03700</name>
</gene>
<name>A0ABC8ACR9_XYLFS</name>
<proteinExistence type="predicted"/>